<dbReference type="PANTHER" id="PTHR15000">
    <property type="entry name" value="ERYTHROID DIFFERENTIATION-RELATED FACTOR 1"/>
    <property type="match status" value="1"/>
</dbReference>
<proteinExistence type="predicted"/>
<dbReference type="EMBL" id="JAIWYP010000014">
    <property type="protein sequence ID" value="KAH3706561.1"/>
    <property type="molecule type" value="Genomic_DNA"/>
</dbReference>
<reference evidence="4" key="2">
    <citation type="submission" date="2020-11" db="EMBL/GenBank/DDBJ databases">
        <authorList>
            <person name="McCartney M.A."/>
            <person name="Auch B."/>
            <person name="Kono T."/>
            <person name="Mallez S."/>
            <person name="Becker A."/>
            <person name="Gohl D.M."/>
            <person name="Silverstein K.A.T."/>
            <person name="Koren S."/>
            <person name="Bechman K.B."/>
            <person name="Herman A."/>
            <person name="Abrahante J.E."/>
            <person name="Garbe J."/>
        </authorList>
    </citation>
    <scope>NUCLEOTIDE SEQUENCE</scope>
    <source>
        <strain evidence="4">Duluth1</strain>
        <tissue evidence="4">Whole animal</tissue>
    </source>
</reference>
<comment type="caution">
    <text evidence="4">The sequence shown here is derived from an EMBL/GenBank/DDBJ whole genome shotgun (WGS) entry which is preliminary data.</text>
</comment>
<evidence type="ECO:0000259" key="3">
    <source>
        <dbReference type="Pfam" id="PF23788"/>
    </source>
</evidence>
<evidence type="ECO:0000256" key="1">
    <source>
        <dbReference type="SAM" id="MobiDB-lite"/>
    </source>
</evidence>
<feature type="domain" description="EDRF1 TPR repeats region" evidence="2">
    <location>
        <begin position="753"/>
        <end position="1110"/>
    </location>
</feature>
<gene>
    <name evidence="4" type="ORF">DPMN_065948</name>
</gene>
<dbReference type="Pfam" id="PF23723">
    <property type="entry name" value="TPR_EDRF1"/>
    <property type="match status" value="1"/>
</dbReference>
<accession>A0A9D4BK23</accession>
<dbReference type="GO" id="GO:0045893">
    <property type="term" value="P:positive regulation of DNA-templated transcription"/>
    <property type="evidence" value="ECO:0007669"/>
    <property type="project" value="TreeGrafter"/>
</dbReference>
<feature type="domain" description="EDRF1 N-terminal" evidence="3">
    <location>
        <begin position="33"/>
        <end position="216"/>
    </location>
</feature>
<feature type="compositionally biased region" description="Acidic residues" evidence="1">
    <location>
        <begin position="467"/>
        <end position="479"/>
    </location>
</feature>
<dbReference type="PANTHER" id="PTHR15000:SF1">
    <property type="entry name" value="ERYTHROID DIFFERENTIATION-RELATED FACTOR 1"/>
    <property type="match status" value="1"/>
</dbReference>
<dbReference type="Proteomes" id="UP000828390">
    <property type="component" value="Unassembled WGS sequence"/>
</dbReference>
<name>A0A9D4BK23_DREPO</name>
<protein>
    <recommendedName>
        <fullName evidence="6">Erythroid differentiation-related factor 1</fullName>
    </recommendedName>
</protein>
<evidence type="ECO:0008006" key="6">
    <source>
        <dbReference type="Google" id="ProtNLM"/>
    </source>
</evidence>
<feature type="domain" description="EDRF1 N-terminal" evidence="3">
    <location>
        <begin position="242"/>
        <end position="482"/>
    </location>
</feature>
<reference evidence="4" key="1">
    <citation type="journal article" date="2019" name="bioRxiv">
        <title>The Genome of the Zebra Mussel, Dreissena polymorpha: A Resource for Invasive Species Research.</title>
        <authorList>
            <person name="McCartney M.A."/>
            <person name="Auch B."/>
            <person name="Kono T."/>
            <person name="Mallez S."/>
            <person name="Zhang Y."/>
            <person name="Obille A."/>
            <person name="Becker A."/>
            <person name="Abrahante J.E."/>
            <person name="Garbe J."/>
            <person name="Badalamenti J.P."/>
            <person name="Herman A."/>
            <person name="Mangelson H."/>
            <person name="Liachko I."/>
            <person name="Sullivan S."/>
            <person name="Sone E.D."/>
            <person name="Koren S."/>
            <person name="Silverstein K.A.T."/>
            <person name="Beckman K.B."/>
            <person name="Gohl D.M."/>
        </authorList>
    </citation>
    <scope>NUCLEOTIDE SEQUENCE</scope>
    <source>
        <strain evidence="4">Duluth1</strain>
        <tissue evidence="4">Whole animal</tissue>
    </source>
</reference>
<evidence type="ECO:0000313" key="4">
    <source>
        <dbReference type="EMBL" id="KAH3706561.1"/>
    </source>
</evidence>
<dbReference type="InterPro" id="IPR056583">
    <property type="entry name" value="EDRF1_TPR"/>
</dbReference>
<feature type="region of interest" description="Disordered" evidence="1">
    <location>
        <begin position="457"/>
        <end position="493"/>
    </location>
</feature>
<evidence type="ECO:0000259" key="2">
    <source>
        <dbReference type="Pfam" id="PF23723"/>
    </source>
</evidence>
<dbReference type="InterPro" id="IPR056582">
    <property type="entry name" value="EDRF1_N"/>
</dbReference>
<feature type="region of interest" description="Disordered" evidence="1">
    <location>
        <begin position="560"/>
        <end position="584"/>
    </location>
</feature>
<dbReference type="AlphaFoldDB" id="A0A9D4BK23"/>
<dbReference type="Pfam" id="PF23788">
    <property type="entry name" value="EDRF1_N"/>
    <property type="match status" value="2"/>
</dbReference>
<organism evidence="4 5">
    <name type="scientific">Dreissena polymorpha</name>
    <name type="common">Zebra mussel</name>
    <name type="synonym">Mytilus polymorpha</name>
    <dbReference type="NCBI Taxonomy" id="45954"/>
    <lineage>
        <taxon>Eukaryota</taxon>
        <taxon>Metazoa</taxon>
        <taxon>Spiralia</taxon>
        <taxon>Lophotrochozoa</taxon>
        <taxon>Mollusca</taxon>
        <taxon>Bivalvia</taxon>
        <taxon>Autobranchia</taxon>
        <taxon>Heteroconchia</taxon>
        <taxon>Euheterodonta</taxon>
        <taxon>Imparidentia</taxon>
        <taxon>Neoheterodontei</taxon>
        <taxon>Myida</taxon>
        <taxon>Dreissenoidea</taxon>
        <taxon>Dreissenidae</taxon>
        <taxon>Dreissena</taxon>
    </lineage>
</organism>
<keyword evidence="5" id="KW-1185">Reference proteome</keyword>
<evidence type="ECO:0000313" key="5">
    <source>
        <dbReference type="Proteomes" id="UP000828390"/>
    </source>
</evidence>
<sequence length="1129" mass="129056">MSGDLQNKNDKQLVPVMQKPARKSTAVVPYKSVRSEAEVKHGIVHFAAPFSPLSIHTDLNIPPSNWLRASSELEQHVRDLTWNTARTPSQFSSIDMAHNFPDLAGEVDVITHAANIKKLLKMPFEKSHVSMMVHRVGKTLLLDEFDIHKHLLRTEQNEWGWLRRFYYESVLRDIEENMKCVPRPSKSRDDLQSRNMYSKFLYHSLGENETGVEAADLREMLNTDNQSLIPDPLPKPRESQTHRDVLWTFEDIRMLIGTDLPVFRDESYYVSLRLRDMRTPINVLTGLDYWLDNLMCNVPEVAMCFHIEGIVQQYEIIKTEDIPHLENSKFDQGTVTNIAKNILSFLKNNATKEGHTYWLYKGNNDDVVKLYDLTALCGEVNSEPERNPFTVPLGMLLYRVARSMWTNRTPGREPLTRTLLENCLVLLDETKHAQVCTSATYLLSDLYVPDSSLEDNWSLPGNSSNETSDEEQDSEEFSESDTSSIRVQTLSDNGSVTRSGDLLRLKPFQETSEQRCCEAVKFICKGLKCLQFDLEHGAHRPSKIIEEQVRCNRDEAIPLHYEPLNKPSSQEQRQSQSEEKRSLADLRVTSKSPEVEGQGHAWHLVSKGLLYRKAAYTFLALAKPCVPRGEMLETLRYLRLAFACFGMLKSLLPNKVKENDALLSSMYGLLGDCRLGYLKSRLPPVDWGTVWNAGMPEEGTLMELIEKEGEHFEFEDLFNSSCKDDIILESCVQCYTEALALTSKKNASVYTALQKRRGNALNELGVCLMLMAQKHLEGSDLSDSGLQHMEDLWHRSLSVFNDGIAVFEDAKDVANQALLNCNAGRLMRLVAQTHTKVALKGNLHEFTPLEREYYNKAIDRYKTALKLGTQGFKHIVESVKWELSTTYFNMAALLQDYAPLSSRKQEEVENEVVNLMFQSLHFCNKGAESFATQTMYQFRAATINHRLASLFHNTLRQECKEHKRKHLHTLSERHYVQALNLYQQMDCHLEYLQTKLEFVALLELAGAGASSARNQLRCQLQIVHSLSECSESLSSLANLLKESEKTSNVWKEGLTITKIIEDKIQSGLLHLVKLYKQLHVKKSSTQELPMKAERLKRFYAASLTNRTLAKVIDQLCEVTFSENLTFKRQ</sequence>